<organism evidence="3 4">
    <name type="scientific">Trichuris muris</name>
    <name type="common">Mouse whipworm</name>
    <dbReference type="NCBI Taxonomy" id="70415"/>
    <lineage>
        <taxon>Eukaryota</taxon>
        <taxon>Metazoa</taxon>
        <taxon>Ecdysozoa</taxon>
        <taxon>Nematoda</taxon>
        <taxon>Enoplea</taxon>
        <taxon>Dorylaimia</taxon>
        <taxon>Trichinellida</taxon>
        <taxon>Trichuridae</taxon>
        <taxon>Trichuris</taxon>
    </lineage>
</organism>
<dbReference type="PANTHER" id="PTHR12300">
    <property type="entry name" value="HVA22-LIKE PROTEINS"/>
    <property type="match status" value="1"/>
</dbReference>
<dbReference type="GO" id="GO:0005789">
    <property type="term" value="C:endoplasmic reticulum membrane"/>
    <property type="evidence" value="ECO:0007669"/>
    <property type="project" value="TreeGrafter"/>
</dbReference>
<feature type="compositionally biased region" description="Polar residues" evidence="2">
    <location>
        <begin position="210"/>
        <end position="227"/>
    </location>
</feature>
<dbReference type="STRING" id="70415.A0A5S6QMA6"/>
<keyword evidence="3" id="KW-1185">Reference proteome</keyword>
<reference evidence="3" key="1">
    <citation type="submission" date="2013-11" db="EMBL/GenBank/DDBJ databases">
        <authorList>
            <person name="Aslett M."/>
        </authorList>
    </citation>
    <scope>NUCLEOTIDE SEQUENCE [LARGE SCALE GENOMIC DNA]</scope>
    <source>
        <strain evidence="3">Edinburgh</strain>
    </source>
</reference>
<feature type="region of interest" description="Disordered" evidence="2">
    <location>
        <begin position="202"/>
        <end position="239"/>
    </location>
</feature>
<dbReference type="Proteomes" id="UP000046395">
    <property type="component" value="Unassembled WGS sequence"/>
</dbReference>
<dbReference type="PANTHER" id="PTHR12300:SF117">
    <property type="entry name" value="LP05237P-RELATED"/>
    <property type="match status" value="1"/>
</dbReference>
<keyword evidence="1" id="KW-0472">Membrane</keyword>
<feature type="transmembrane region" description="Helical" evidence="1">
    <location>
        <begin position="6"/>
        <end position="21"/>
    </location>
</feature>
<keyword evidence="1" id="KW-1133">Transmembrane helix</keyword>
<dbReference type="WBParaSite" id="TMUE_2000008350.1">
    <property type="protein sequence ID" value="TMUE_2000008350.1"/>
    <property type="gene ID" value="WBGene00294315"/>
</dbReference>
<dbReference type="AlphaFoldDB" id="A0A5S6QMA6"/>
<reference evidence="3" key="2">
    <citation type="submission" date="2014-03" db="EMBL/GenBank/DDBJ databases">
        <title>The whipworm genome and dual-species transcriptomics of an intimate host-pathogen interaction.</title>
        <authorList>
            <person name="Foth B.J."/>
            <person name="Tsai I.J."/>
            <person name="Reid A.J."/>
            <person name="Bancroft A.J."/>
            <person name="Nichol S."/>
            <person name="Tracey A."/>
            <person name="Holroyd N."/>
            <person name="Cotton J.A."/>
            <person name="Stanley E.J."/>
            <person name="Zarowiecki M."/>
            <person name="Liu J.Z."/>
            <person name="Huckvale T."/>
            <person name="Cooper P.J."/>
            <person name="Grencis R.K."/>
            <person name="Berriman M."/>
        </authorList>
    </citation>
    <scope>NUCLEOTIDE SEQUENCE [LARGE SCALE GENOMIC DNA]</scope>
    <source>
        <strain evidence="3">Edinburgh</strain>
    </source>
</reference>
<dbReference type="Pfam" id="PF03134">
    <property type="entry name" value="TB2_DP1_HVA22"/>
    <property type="match status" value="1"/>
</dbReference>
<evidence type="ECO:0000313" key="3">
    <source>
        <dbReference type="Proteomes" id="UP000046395"/>
    </source>
</evidence>
<comment type="similarity">
    <text evidence="1">Belongs to the DP1 family.</text>
</comment>
<evidence type="ECO:0000256" key="1">
    <source>
        <dbReference type="RuleBase" id="RU362006"/>
    </source>
</evidence>
<feature type="compositionally biased region" description="Basic residues" evidence="2">
    <location>
        <begin position="230"/>
        <end position="239"/>
    </location>
</feature>
<evidence type="ECO:0000256" key="2">
    <source>
        <dbReference type="SAM" id="MobiDB-lite"/>
    </source>
</evidence>
<proteinExistence type="inferred from homology"/>
<comment type="subcellular location">
    <subcellularLocation>
        <location evidence="1">Membrane</location>
        <topology evidence="1">Multi-pass membrane protein</topology>
    </subcellularLocation>
</comment>
<accession>A0A5S6QMA6</accession>
<feature type="transmembrane region" description="Helical" evidence="1">
    <location>
        <begin position="41"/>
        <end position="65"/>
    </location>
</feature>
<dbReference type="GO" id="GO:0071786">
    <property type="term" value="P:endoplasmic reticulum tubular network organization"/>
    <property type="evidence" value="ECO:0007669"/>
    <property type="project" value="TreeGrafter"/>
</dbReference>
<dbReference type="WBParaSite" id="TMUE_2000008350.2">
    <property type="protein sequence ID" value="TMUE_2000008350.2"/>
    <property type="gene ID" value="WBGene00294315"/>
</dbReference>
<name>A0A5S6QMA6_TRIMR</name>
<keyword evidence="1" id="KW-0812">Transmembrane</keyword>
<dbReference type="InterPro" id="IPR004345">
    <property type="entry name" value="TB2_DP1_HVA22"/>
</dbReference>
<reference evidence="4" key="3">
    <citation type="submission" date="2019-12" db="UniProtKB">
        <authorList>
            <consortium name="WormBaseParasite"/>
        </authorList>
    </citation>
    <scope>IDENTIFICATION</scope>
</reference>
<dbReference type="GO" id="GO:0008017">
    <property type="term" value="F:microtubule binding"/>
    <property type="evidence" value="ECO:0007669"/>
    <property type="project" value="TreeGrafter"/>
</dbReference>
<dbReference type="GO" id="GO:0071782">
    <property type="term" value="C:endoplasmic reticulum tubular network"/>
    <property type="evidence" value="ECO:0007669"/>
    <property type="project" value="TreeGrafter"/>
</dbReference>
<dbReference type="GO" id="GO:0005881">
    <property type="term" value="C:cytoplasmic microtubule"/>
    <property type="evidence" value="ECO:0007669"/>
    <property type="project" value="TreeGrafter"/>
</dbReference>
<evidence type="ECO:0000313" key="4">
    <source>
        <dbReference type="WBParaSite" id="TMUE_2000008350.1"/>
    </source>
</evidence>
<sequence length="239" mass="27929">MLSNFLSKLLILTCGTLYPAYRSYKAVRSKNMREYVKWMMYWIVFALFLNVEVVADIFIGIWFPFYYESKILFLVWLISPYTRGASFLYRKFIHPLLVRHEKDIDNYLVQAKEHGYTAIVGLGSRGFMYAREIVASAAVKGQLHLVNQLRKSYSVGDLSRSDDENEANGGEQHQRRAWQGYYDDGGRIVEEEFQYLYSDENVPKGRPALRQSNRRTVTTRSITSGYSTLPRRRRRDGTL</sequence>
<protein>
    <recommendedName>
        <fullName evidence="1">Receptor expression-enhancing protein</fullName>
    </recommendedName>
</protein>